<evidence type="ECO:0000313" key="8">
    <source>
        <dbReference type="Proteomes" id="UP000277204"/>
    </source>
</evidence>
<keyword evidence="2 4" id="KW-0728">SH3 domain</keyword>
<dbReference type="GO" id="GO:0035025">
    <property type="term" value="P:positive regulation of Rho protein signal transduction"/>
    <property type="evidence" value="ECO:0007669"/>
    <property type="project" value="TreeGrafter"/>
</dbReference>
<dbReference type="AlphaFoldDB" id="A0A3P8HC23"/>
<dbReference type="Pfam" id="PF00621">
    <property type="entry name" value="RhoGEF"/>
    <property type="match status" value="1"/>
</dbReference>
<evidence type="ECO:0000256" key="2">
    <source>
        <dbReference type="ARBA" id="ARBA00022443"/>
    </source>
</evidence>
<dbReference type="EMBL" id="UZAI01019265">
    <property type="protein sequence ID" value="VDP44019.1"/>
    <property type="molecule type" value="Genomic_DNA"/>
</dbReference>
<dbReference type="GO" id="GO:0005085">
    <property type="term" value="F:guanyl-nucleotide exchange factor activity"/>
    <property type="evidence" value="ECO:0007669"/>
    <property type="project" value="InterPro"/>
</dbReference>
<dbReference type="PROSITE" id="PS50010">
    <property type="entry name" value="DH_2"/>
    <property type="match status" value="1"/>
</dbReference>
<keyword evidence="8" id="KW-1185">Reference proteome</keyword>
<dbReference type="InterPro" id="IPR001452">
    <property type="entry name" value="SH3_domain"/>
</dbReference>
<evidence type="ECO:0000259" key="6">
    <source>
        <dbReference type="PROSITE" id="PS50010"/>
    </source>
</evidence>
<dbReference type="InterPro" id="IPR000219">
    <property type="entry name" value="DH_dom"/>
</dbReference>
<sequence length="487" mass="55708">MTANGSSNSSDQKLLSKLISTTNNQIENTPTSLKALASKAITTSNSVNDNSVQSQQAQSNRVEMMQTIFSYKAVHADELTFEEGAIITVLGRDEPEWWRGRLQNSGAEGLFPVNYVRPYNPPSQTDKSSNSVNQRPVVPTQINVAATLTWWLGLPIVKVRLGYTGRELSFLKVLPCQAGQLKSVDSDISRKLRERDFAIEELINTELAYNNSLIEVRDVFYKPMKASKMLTLQQLDDIFPHWNELIDTSTEFCHDLNDYVKNDSSDQSISQILLKHMIKFKVYRLYCTQQRVACETLQHCLSSNYRLNQLVKIFEKNTKTKGLPLSSYLLKPMQRITKYKLIVEKIATNTPISCPDYDEVVKVNNLMSALLKSIDHAIGSKDNPNRIDWFRSRLIGADKWLLDWLSDNTAQHPHDRPCLVHCGTLYKAKNNREFICFLFNKYLILTTPNYNTNGRLFEFPSTNQLNEIKWSFILYKEPLALNQVSSI</sequence>
<dbReference type="Pfam" id="PF00018">
    <property type="entry name" value="SH3_1"/>
    <property type="match status" value="1"/>
</dbReference>
<keyword evidence="3" id="KW-0963">Cytoplasm</keyword>
<dbReference type="Pfam" id="PF16652">
    <property type="entry name" value="PH_13"/>
    <property type="match status" value="1"/>
</dbReference>
<dbReference type="InterPro" id="IPR011993">
    <property type="entry name" value="PH-like_dom_sf"/>
</dbReference>
<evidence type="ECO:0000259" key="5">
    <source>
        <dbReference type="PROSITE" id="PS50002"/>
    </source>
</evidence>
<dbReference type="SUPFAM" id="SSF50044">
    <property type="entry name" value="SH3-domain"/>
    <property type="match status" value="1"/>
</dbReference>
<evidence type="ECO:0008006" key="9">
    <source>
        <dbReference type="Google" id="ProtNLM"/>
    </source>
</evidence>
<dbReference type="InterPro" id="IPR001849">
    <property type="entry name" value="PH_domain"/>
</dbReference>
<evidence type="ECO:0000256" key="4">
    <source>
        <dbReference type="PROSITE-ProRule" id="PRU00192"/>
    </source>
</evidence>
<organism evidence="7 8">
    <name type="scientific">Schistosoma margrebowiei</name>
    <dbReference type="NCBI Taxonomy" id="48269"/>
    <lineage>
        <taxon>Eukaryota</taxon>
        <taxon>Metazoa</taxon>
        <taxon>Spiralia</taxon>
        <taxon>Lophotrochozoa</taxon>
        <taxon>Platyhelminthes</taxon>
        <taxon>Trematoda</taxon>
        <taxon>Digenea</taxon>
        <taxon>Strigeidida</taxon>
        <taxon>Schistosomatoidea</taxon>
        <taxon>Schistosomatidae</taxon>
        <taxon>Schistosoma</taxon>
    </lineage>
</organism>
<dbReference type="PROSITE" id="PS50002">
    <property type="entry name" value="SH3"/>
    <property type="match status" value="1"/>
</dbReference>
<proteinExistence type="predicted"/>
<dbReference type="InterPro" id="IPR035899">
    <property type="entry name" value="DBL_dom_sf"/>
</dbReference>
<dbReference type="PANTHER" id="PTHR46006:SF6">
    <property type="entry name" value="INTERSECTIN-2 ISOFORM X1"/>
    <property type="match status" value="1"/>
</dbReference>
<dbReference type="SMART" id="SM00325">
    <property type="entry name" value="RhoGEF"/>
    <property type="match status" value="1"/>
</dbReference>
<name>A0A3P8HC23_9TREM</name>
<dbReference type="InterPro" id="IPR036028">
    <property type="entry name" value="SH3-like_dom_sf"/>
</dbReference>
<dbReference type="SUPFAM" id="SSF50729">
    <property type="entry name" value="PH domain-like"/>
    <property type="match status" value="1"/>
</dbReference>
<dbReference type="SMART" id="SM00326">
    <property type="entry name" value="SH3"/>
    <property type="match status" value="1"/>
</dbReference>
<dbReference type="Gene3D" id="2.30.29.30">
    <property type="entry name" value="Pleckstrin-homology domain (PH domain)/Phosphotyrosine-binding domain (PTB)"/>
    <property type="match status" value="1"/>
</dbReference>
<dbReference type="Proteomes" id="UP000277204">
    <property type="component" value="Unassembled WGS sequence"/>
</dbReference>
<feature type="domain" description="SH3" evidence="5">
    <location>
        <begin position="60"/>
        <end position="121"/>
    </location>
</feature>
<protein>
    <recommendedName>
        <fullName evidence="9">Dynamin-binding protein</fullName>
    </recommendedName>
</protein>
<dbReference type="SUPFAM" id="SSF48065">
    <property type="entry name" value="DBL homology domain (DH-domain)"/>
    <property type="match status" value="1"/>
</dbReference>
<accession>A0A3P8HC23</accession>
<evidence type="ECO:0000256" key="3">
    <source>
        <dbReference type="ARBA" id="ARBA00022490"/>
    </source>
</evidence>
<evidence type="ECO:0000256" key="1">
    <source>
        <dbReference type="ARBA" id="ARBA00004496"/>
    </source>
</evidence>
<dbReference type="PANTHER" id="PTHR46006">
    <property type="entry name" value="RHO GUANINE NUCLEOTIDE EXCHANGE FACTOR AT 64C, ISOFORM A"/>
    <property type="match status" value="1"/>
</dbReference>
<dbReference type="Gene3D" id="2.30.30.40">
    <property type="entry name" value="SH3 Domains"/>
    <property type="match status" value="1"/>
</dbReference>
<gene>
    <name evidence="7" type="ORF">SMRZ_LOCUS22627</name>
</gene>
<dbReference type="InterPro" id="IPR051480">
    <property type="entry name" value="Endocytic_GEF_Adapter"/>
</dbReference>
<reference evidence="7 8" key="1">
    <citation type="submission" date="2018-11" db="EMBL/GenBank/DDBJ databases">
        <authorList>
            <consortium name="Pathogen Informatics"/>
        </authorList>
    </citation>
    <scope>NUCLEOTIDE SEQUENCE [LARGE SCALE GENOMIC DNA]</scope>
    <source>
        <strain evidence="7 8">Zambia</strain>
    </source>
</reference>
<dbReference type="CDD" id="cd00160">
    <property type="entry name" value="RhoGEF"/>
    <property type="match status" value="1"/>
</dbReference>
<evidence type="ECO:0000313" key="7">
    <source>
        <dbReference type="EMBL" id="VDP44019.1"/>
    </source>
</evidence>
<feature type="domain" description="DH" evidence="6">
    <location>
        <begin position="194"/>
        <end position="377"/>
    </location>
</feature>
<dbReference type="Gene3D" id="1.20.900.10">
    <property type="entry name" value="Dbl homology (DH) domain"/>
    <property type="match status" value="1"/>
</dbReference>
<dbReference type="PRINTS" id="PR00452">
    <property type="entry name" value="SH3DOMAIN"/>
</dbReference>
<dbReference type="GO" id="GO:0005737">
    <property type="term" value="C:cytoplasm"/>
    <property type="evidence" value="ECO:0007669"/>
    <property type="project" value="UniProtKB-SubCell"/>
</dbReference>
<comment type="subcellular location">
    <subcellularLocation>
        <location evidence="1">Cytoplasm</location>
    </subcellularLocation>
</comment>